<accession>A0AAD8CM12</accession>
<protein>
    <submittedName>
        <fullName evidence="1">Uncharacterized protein</fullName>
    </submittedName>
</protein>
<organism evidence="1 2">
    <name type="scientific">Acipenser oxyrinchus oxyrinchus</name>
    <dbReference type="NCBI Taxonomy" id="40147"/>
    <lineage>
        <taxon>Eukaryota</taxon>
        <taxon>Metazoa</taxon>
        <taxon>Chordata</taxon>
        <taxon>Craniata</taxon>
        <taxon>Vertebrata</taxon>
        <taxon>Euteleostomi</taxon>
        <taxon>Actinopterygii</taxon>
        <taxon>Chondrostei</taxon>
        <taxon>Acipenseriformes</taxon>
        <taxon>Acipenseridae</taxon>
        <taxon>Acipenser</taxon>
    </lineage>
</organism>
<proteinExistence type="predicted"/>
<dbReference type="Proteomes" id="UP001230051">
    <property type="component" value="Unassembled WGS sequence"/>
</dbReference>
<name>A0AAD8CM12_ACIOX</name>
<reference evidence="1" key="1">
    <citation type="submission" date="2022-02" db="EMBL/GenBank/DDBJ databases">
        <title>Atlantic sturgeon de novo genome assembly.</title>
        <authorList>
            <person name="Stock M."/>
            <person name="Klopp C."/>
            <person name="Guiguen Y."/>
            <person name="Cabau C."/>
            <person name="Parinello H."/>
            <person name="Santidrian Yebra-Pimentel E."/>
            <person name="Kuhl H."/>
            <person name="Dirks R.P."/>
            <person name="Guessner J."/>
            <person name="Wuertz S."/>
            <person name="Du K."/>
            <person name="Schartl M."/>
        </authorList>
    </citation>
    <scope>NUCLEOTIDE SEQUENCE</scope>
    <source>
        <strain evidence="1">STURGEONOMICS-FGT-2020</strain>
        <tissue evidence="1">Whole blood</tissue>
    </source>
</reference>
<evidence type="ECO:0000313" key="2">
    <source>
        <dbReference type="Proteomes" id="UP001230051"/>
    </source>
</evidence>
<comment type="caution">
    <text evidence="1">The sequence shown here is derived from an EMBL/GenBank/DDBJ whole genome shotgun (WGS) entry which is preliminary data.</text>
</comment>
<gene>
    <name evidence="1" type="ORF">AOXY_G29847</name>
</gene>
<evidence type="ECO:0000313" key="1">
    <source>
        <dbReference type="EMBL" id="KAK1153370.1"/>
    </source>
</evidence>
<keyword evidence="2" id="KW-1185">Reference proteome</keyword>
<sequence length="98" mass="11202">MTCSSPWVSAQEPHDIARALHHEEAVSIRAPWCRKHRQLLPVCRSSLCMLLCDSSTSSREGPPYVSQWKLIIQYNEVRDRLLNSHALLGDKPHPAPYQ</sequence>
<dbReference type="AlphaFoldDB" id="A0AAD8CM12"/>
<dbReference type="EMBL" id="JAGXEW010000041">
    <property type="protein sequence ID" value="KAK1153370.1"/>
    <property type="molecule type" value="Genomic_DNA"/>
</dbReference>